<keyword evidence="2" id="KW-1185">Reference proteome</keyword>
<sequence length="187" mass="20319">MNLKGLRIIGGRDKVENPPLNALITLDGDVDSRGWGRRYEDNKQLPFFSTLTNSLHLVTPSPSSSRLSKLPSPLKTPFTSSNSLHLVTPSLLLVSPNSLHLVTPSLHLSKLPSSCLPFPSSRLSLPFSSSLPSLLLVSPFPSPRLSKPPSSCHPFPSPRLSLPFFSPSLPSLLLLAIRPVPLRHNSV</sequence>
<gene>
    <name evidence="1" type="ORF">Pcinc_041683</name>
</gene>
<dbReference type="EMBL" id="JAWQEG010007781">
    <property type="protein sequence ID" value="KAK3851684.1"/>
    <property type="molecule type" value="Genomic_DNA"/>
</dbReference>
<comment type="caution">
    <text evidence="1">The sequence shown here is derived from an EMBL/GenBank/DDBJ whole genome shotgun (WGS) entry which is preliminary data.</text>
</comment>
<protein>
    <submittedName>
        <fullName evidence="1">Uncharacterized protein</fullName>
    </submittedName>
</protein>
<dbReference type="Proteomes" id="UP001286313">
    <property type="component" value="Unassembled WGS sequence"/>
</dbReference>
<dbReference type="AlphaFoldDB" id="A0AAE1EGP0"/>
<name>A0AAE1EGP0_PETCI</name>
<evidence type="ECO:0000313" key="2">
    <source>
        <dbReference type="Proteomes" id="UP001286313"/>
    </source>
</evidence>
<reference evidence="1" key="1">
    <citation type="submission" date="2023-10" db="EMBL/GenBank/DDBJ databases">
        <title>Genome assemblies of two species of porcelain crab, Petrolisthes cinctipes and Petrolisthes manimaculis (Anomura: Porcellanidae).</title>
        <authorList>
            <person name="Angst P."/>
        </authorList>
    </citation>
    <scope>NUCLEOTIDE SEQUENCE</scope>
    <source>
        <strain evidence="1">PB745_01</strain>
        <tissue evidence="1">Gill</tissue>
    </source>
</reference>
<organism evidence="1 2">
    <name type="scientific">Petrolisthes cinctipes</name>
    <name type="common">Flat porcelain crab</name>
    <dbReference type="NCBI Taxonomy" id="88211"/>
    <lineage>
        <taxon>Eukaryota</taxon>
        <taxon>Metazoa</taxon>
        <taxon>Ecdysozoa</taxon>
        <taxon>Arthropoda</taxon>
        <taxon>Crustacea</taxon>
        <taxon>Multicrustacea</taxon>
        <taxon>Malacostraca</taxon>
        <taxon>Eumalacostraca</taxon>
        <taxon>Eucarida</taxon>
        <taxon>Decapoda</taxon>
        <taxon>Pleocyemata</taxon>
        <taxon>Anomura</taxon>
        <taxon>Galatheoidea</taxon>
        <taxon>Porcellanidae</taxon>
        <taxon>Petrolisthes</taxon>
    </lineage>
</organism>
<accession>A0AAE1EGP0</accession>
<evidence type="ECO:0000313" key="1">
    <source>
        <dbReference type="EMBL" id="KAK3851684.1"/>
    </source>
</evidence>
<proteinExistence type="predicted"/>